<dbReference type="InterPro" id="IPR036691">
    <property type="entry name" value="Endo/exonu/phosph_ase_sf"/>
</dbReference>
<evidence type="ECO:0000259" key="2">
    <source>
        <dbReference type="Pfam" id="PF03372"/>
    </source>
</evidence>
<dbReference type="EMBL" id="SAUY01000008">
    <property type="protein sequence ID" value="RWR32924.1"/>
    <property type="molecule type" value="Genomic_DNA"/>
</dbReference>
<accession>A0A443KJM5</accession>
<dbReference type="AlphaFoldDB" id="A0A443KJM5"/>
<evidence type="ECO:0000313" key="3">
    <source>
        <dbReference type="EMBL" id="RWR32924.1"/>
    </source>
</evidence>
<dbReference type="RefSeq" id="WP_128231956.1">
    <property type="nucleotide sequence ID" value="NZ_SAUY01000008.1"/>
</dbReference>
<keyword evidence="3" id="KW-0540">Nuclease</keyword>
<dbReference type="GO" id="GO:0004527">
    <property type="term" value="F:exonuclease activity"/>
    <property type="evidence" value="ECO:0007669"/>
    <property type="project" value="UniProtKB-KW"/>
</dbReference>
<reference evidence="3 4" key="1">
    <citation type="submission" date="2019-01" db="EMBL/GenBank/DDBJ databases">
        <title>Sinorhodobacter populi sp. nov. isolated from the symptomatic bark tissue of Populus euramericana canker.</title>
        <authorList>
            <person name="Xu G."/>
        </authorList>
    </citation>
    <scope>NUCLEOTIDE SEQUENCE [LARGE SCALE GENOMIC DNA]</scope>
    <source>
        <strain evidence="3 4">07D10-4-3</strain>
    </source>
</reference>
<dbReference type="GO" id="GO:0004519">
    <property type="term" value="F:endonuclease activity"/>
    <property type="evidence" value="ECO:0007669"/>
    <property type="project" value="UniProtKB-KW"/>
</dbReference>
<gene>
    <name evidence="3" type="ORF">D2T29_07665</name>
</gene>
<dbReference type="Gene3D" id="3.60.10.10">
    <property type="entry name" value="Endonuclease/exonuclease/phosphatase"/>
    <property type="match status" value="1"/>
</dbReference>
<dbReference type="SUPFAM" id="SSF56219">
    <property type="entry name" value="DNase I-like"/>
    <property type="match status" value="1"/>
</dbReference>
<keyword evidence="3" id="KW-0255">Endonuclease</keyword>
<evidence type="ECO:0000313" key="4">
    <source>
        <dbReference type="Proteomes" id="UP000284451"/>
    </source>
</evidence>
<organism evidence="3 4">
    <name type="scientific">Paenirhodobacter populi</name>
    <dbReference type="NCBI Taxonomy" id="2306993"/>
    <lineage>
        <taxon>Bacteria</taxon>
        <taxon>Pseudomonadati</taxon>
        <taxon>Pseudomonadota</taxon>
        <taxon>Alphaproteobacteria</taxon>
        <taxon>Rhodobacterales</taxon>
        <taxon>Rhodobacter group</taxon>
        <taxon>Paenirhodobacter</taxon>
    </lineage>
</organism>
<keyword evidence="3" id="KW-0269">Exonuclease</keyword>
<proteinExistence type="predicted"/>
<feature type="signal peptide" evidence="1">
    <location>
        <begin position="1"/>
        <end position="20"/>
    </location>
</feature>
<keyword evidence="1" id="KW-0732">Signal</keyword>
<reference evidence="3 4" key="2">
    <citation type="submission" date="2019-01" db="EMBL/GenBank/DDBJ databases">
        <authorList>
            <person name="Li Y."/>
        </authorList>
    </citation>
    <scope>NUCLEOTIDE SEQUENCE [LARGE SCALE GENOMIC DNA]</scope>
    <source>
        <strain evidence="3 4">07D10-4-3</strain>
    </source>
</reference>
<dbReference type="Proteomes" id="UP000284451">
    <property type="component" value="Unassembled WGS sequence"/>
</dbReference>
<evidence type="ECO:0000256" key="1">
    <source>
        <dbReference type="SAM" id="SignalP"/>
    </source>
</evidence>
<keyword evidence="3" id="KW-0378">Hydrolase</keyword>
<protein>
    <submittedName>
        <fullName evidence="3">Endonuclease/exonuclease/phosphatase family protein</fullName>
    </submittedName>
</protein>
<comment type="caution">
    <text evidence="3">The sequence shown here is derived from an EMBL/GenBank/DDBJ whole genome shotgun (WGS) entry which is preliminary data.</text>
</comment>
<name>A0A443KJM5_9RHOB</name>
<sequence>MKWIFCWLLPLCAAVLPVQAETLRIATYDPSLTRDGPGLLLRDLTAGKDRQIDAVVAVIAAVSPDILLLTGFDWDLQGAALRAFQARLAAAGADYDHLYAPRPNTGMATGLDLDGDGRKGGPRDAQGYGLFSGADGMALLSRLPIRVDEARDFSAFLWNDLPDSLLDGADLTPEARALQRLSTTAHWDVPVTLPDGSTLSLRAFAATPPVFDGPEDRNGRRNHDETAFWLRYQEGRLPVAPHPGPFIVLGYIGLDPAKGEGRRPALQQLMARMTDPLPDWIDQSGDPSSDTADYGDSVGRLRVDYVLPSSDLTVTGSGVYWPEGTEGETAARASRHRLVWVDVALP</sequence>
<feature type="domain" description="Endonuclease/exonuclease/phosphatase" evidence="2">
    <location>
        <begin position="46"/>
        <end position="326"/>
    </location>
</feature>
<dbReference type="InterPro" id="IPR005135">
    <property type="entry name" value="Endo/exonuclease/phosphatase"/>
</dbReference>
<feature type="chain" id="PRO_5019360252" evidence="1">
    <location>
        <begin position="21"/>
        <end position="346"/>
    </location>
</feature>
<dbReference type="Pfam" id="PF03372">
    <property type="entry name" value="Exo_endo_phos"/>
    <property type="match status" value="1"/>
</dbReference>